<evidence type="ECO:0000313" key="1">
    <source>
        <dbReference type="EMBL" id="VEL27444.1"/>
    </source>
</evidence>
<proteinExistence type="predicted"/>
<sequence>MLVASSPVSCGNCTTEVYQVIGHPVVLTLAQQRCKDGLKSRSIGMAPTAFRPVMGFPSLGLQQKEFIGPQNEAI</sequence>
<dbReference type="EMBL" id="CAAALY010087312">
    <property type="protein sequence ID" value="VEL27444.1"/>
    <property type="molecule type" value="Genomic_DNA"/>
</dbReference>
<comment type="caution">
    <text evidence="1">The sequence shown here is derived from an EMBL/GenBank/DDBJ whole genome shotgun (WGS) entry which is preliminary data.</text>
</comment>
<evidence type="ECO:0000313" key="2">
    <source>
        <dbReference type="Proteomes" id="UP000784294"/>
    </source>
</evidence>
<reference evidence="1" key="1">
    <citation type="submission" date="2018-11" db="EMBL/GenBank/DDBJ databases">
        <authorList>
            <consortium name="Pathogen Informatics"/>
        </authorList>
    </citation>
    <scope>NUCLEOTIDE SEQUENCE</scope>
</reference>
<name>A0A3S5CQ67_9PLAT</name>
<protein>
    <submittedName>
        <fullName evidence="1">Uncharacterized protein</fullName>
    </submittedName>
</protein>
<dbReference type="Proteomes" id="UP000784294">
    <property type="component" value="Unassembled WGS sequence"/>
</dbReference>
<organism evidence="1 2">
    <name type="scientific">Protopolystoma xenopodis</name>
    <dbReference type="NCBI Taxonomy" id="117903"/>
    <lineage>
        <taxon>Eukaryota</taxon>
        <taxon>Metazoa</taxon>
        <taxon>Spiralia</taxon>
        <taxon>Lophotrochozoa</taxon>
        <taxon>Platyhelminthes</taxon>
        <taxon>Monogenea</taxon>
        <taxon>Polyopisthocotylea</taxon>
        <taxon>Polystomatidea</taxon>
        <taxon>Polystomatidae</taxon>
        <taxon>Protopolystoma</taxon>
    </lineage>
</organism>
<accession>A0A3S5CQ67</accession>
<gene>
    <name evidence="1" type="ORF">PXEA_LOCUS20884</name>
</gene>
<keyword evidence="2" id="KW-1185">Reference proteome</keyword>
<dbReference type="AlphaFoldDB" id="A0A3S5CQ67"/>